<dbReference type="RefSeq" id="WP_230040707.1">
    <property type="nucleotide sequence ID" value="NZ_JAJJMM010000001.1"/>
</dbReference>
<sequence>MNSKFKILPIFITSYITILPLLLVYLCVTSPNAGMTLPIVFLLFIVCFWLTVFRTRAHKVSFDKKTIKVKRYFGIGKSKIYDFNILDGFITMFESGKLGVSETIFILEKGKRVGSISSFYHSNFENLKANLKENLIDLGEIESTFKRESYLLFK</sequence>
<name>A0ABS8MM98_9FLAO</name>
<dbReference type="Proteomes" id="UP001430679">
    <property type="component" value="Unassembled WGS sequence"/>
</dbReference>
<feature type="transmembrane region" description="Helical" evidence="1">
    <location>
        <begin position="32"/>
        <end position="52"/>
    </location>
</feature>
<evidence type="ECO:0000313" key="2">
    <source>
        <dbReference type="EMBL" id="MCC9066623.1"/>
    </source>
</evidence>
<keyword evidence="3" id="KW-1185">Reference proteome</keyword>
<dbReference type="EMBL" id="JAJJMM010000001">
    <property type="protein sequence ID" value="MCC9066623.1"/>
    <property type="molecule type" value="Genomic_DNA"/>
</dbReference>
<feature type="transmembrane region" description="Helical" evidence="1">
    <location>
        <begin position="7"/>
        <end position="26"/>
    </location>
</feature>
<keyword evidence="1" id="KW-0812">Transmembrane</keyword>
<evidence type="ECO:0000313" key="3">
    <source>
        <dbReference type="Proteomes" id="UP001430679"/>
    </source>
</evidence>
<keyword evidence="1" id="KW-1133">Transmembrane helix</keyword>
<proteinExistence type="predicted"/>
<evidence type="ECO:0008006" key="4">
    <source>
        <dbReference type="Google" id="ProtNLM"/>
    </source>
</evidence>
<accession>A0ABS8MM98</accession>
<evidence type="ECO:0000256" key="1">
    <source>
        <dbReference type="SAM" id="Phobius"/>
    </source>
</evidence>
<comment type="caution">
    <text evidence="2">The sequence shown here is derived from an EMBL/GenBank/DDBJ whole genome shotgun (WGS) entry which is preliminary data.</text>
</comment>
<keyword evidence="1" id="KW-0472">Membrane</keyword>
<protein>
    <recommendedName>
        <fullName evidence="4">PH domain-containing protein</fullName>
    </recommendedName>
</protein>
<reference evidence="2" key="1">
    <citation type="submission" date="2021-11" db="EMBL/GenBank/DDBJ databases">
        <title>Description of novel Flavobacterium species.</title>
        <authorList>
            <person name="Saticioglu I.B."/>
            <person name="Ay H."/>
            <person name="Altun S."/>
            <person name="Duman M."/>
        </authorList>
    </citation>
    <scope>NUCLEOTIDE SEQUENCE</scope>
    <source>
        <strain evidence="2">F-30</strain>
    </source>
</reference>
<organism evidence="2 3">
    <name type="scientific">Flavobacterium piscisymbiosum</name>
    <dbReference type="NCBI Taxonomy" id="2893753"/>
    <lineage>
        <taxon>Bacteria</taxon>
        <taxon>Pseudomonadati</taxon>
        <taxon>Bacteroidota</taxon>
        <taxon>Flavobacteriia</taxon>
        <taxon>Flavobacteriales</taxon>
        <taxon>Flavobacteriaceae</taxon>
        <taxon>Flavobacterium</taxon>
    </lineage>
</organism>
<gene>
    <name evidence="2" type="ORF">LNP81_26835</name>
</gene>